<dbReference type="Pfam" id="PF13532">
    <property type="entry name" value="2OG-FeII_Oxy_2"/>
    <property type="match status" value="1"/>
</dbReference>
<organism evidence="2 3">
    <name type="scientific">Bradyrhizobium shewense</name>
    <dbReference type="NCBI Taxonomy" id="1761772"/>
    <lineage>
        <taxon>Bacteria</taxon>
        <taxon>Pseudomonadati</taxon>
        <taxon>Pseudomonadota</taxon>
        <taxon>Alphaproteobacteria</taxon>
        <taxon>Hyphomicrobiales</taxon>
        <taxon>Nitrobacteraceae</taxon>
        <taxon>Bradyrhizobium</taxon>
    </lineage>
</organism>
<reference evidence="3" key="1">
    <citation type="submission" date="2016-08" db="EMBL/GenBank/DDBJ databases">
        <authorList>
            <person name="Varghese N."/>
            <person name="Submissions Spin"/>
        </authorList>
    </citation>
    <scope>NUCLEOTIDE SEQUENCE [LARGE SCALE GENOMIC DNA]</scope>
    <source>
        <strain evidence="3">ERR11</strain>
    </source>
</reference>
<evidence type="ECO:0000259" key="1">
    <source>
        <dbReference type="PROSITE" id="PS51471"/>
    </source>
</evidence>
<name>A0A1C3XQU6_9BRAD</name>
<evidence type="ECO:0000313" key="2">
    <source>
        <dbReference type="EMBL" id="SCB54638.1"/>
    </source>
</evidence>
<dbReference type="SUPFAM" id="SSF51197">
    <property type="entry name" value="Clavaminate synthase-like"/>
    <property type="match status" value="1"/>
</dbReference>
<dbReference type="GO" id="GO:0051213">
    <property type="term" value="F:dioxygenase activity"/>
    <property type="evidence" value="ECO:0007669"/>
    <property type="project" value="UniProtKB-KW"/>
</dbReference>
<dbReference type="InterPro" id="IPR037151">
    <property type="entry name" value="AlkB-like_sf"/>
</dbReference>
<accession>A0A1C3XQU6</accession>
<keyword evidence="2" id="KW-0560">Oxidoreductase</keyword>
<keyword evidence="2" id="KW-0223">Dioxygenase</keyword>
<dbReference type="Gene3D" id="2.60.120.590">
    <property type="entry name" value="Alpha-ketoglutarate-dependent dioxygenase AlkB-like"/>
    <property type="match status" value="1"/>
</dbReference>
<dbReference type="RefSeq" id="WP_091966035.1">
    <property type="nucleotide sequence ID" value="NZ_FMAI01000028.1"/>
</dbReference>
<feature type="domain" description="Fe2OG dioxygenase" evidence="1">
    <location>
        <begin position="96"/>
        <end position="187"/>
    </location>
</feature>
<dbReference type="AlphaFoldDB" id="A0A1C3XQU6"/>
<dbReference type="GO" id="GO:0070988">
    <property type="term" value="P:demethylation"/>
    <property type="evidence" value="ECO:0007669"/>
    <property type="project" value="InterPro"/>
</dbReference>
<dbReference type="InterPro" id="IPR005123">
    <property type="entry name" value="Oxoglu/Fe-dep_dioxygenase_dom"/>
</dbReference>
<dbReference type="InterPro" id="IPR027450">
    <property type="entry name" value="AlkB-like"/>
</dbReference>
<sequence>MTQLGLFAVPDEGPTGLRYTDNFIEAAVEQSLIGRIAALPLERFQFGAFEGNRRVASFGYRYDYTLQRLAEADPIPDWLLPIAGQAEAWAELPEASVRQVLCTEYEAGVGIGWHRDKPHFDKILGLSLGSACKFRFRRRNGDKWQRHTLEAQPRSLYMMEGEARSQWEHSIPPVEARRYSITFRTMKRA</sequence>
<proteinExistence type="predicted"/>
<dbReference type="GO" id="GO:0032451">
    <property type="term" value="F:demethylase activity"/>
    <property type="evidence" value="ECO:0007669"/>
    <property type="project" value="TreeGrafter"/>
</dbReference>
<gene>
    <name evidence="2" type="ORF">GA0061098_102874</name>
</gene>
<dbReference type="PROSITE" id="PS51471">
    <property type="entry name" value="FE2OG_OXY"/>
    <property type="match status" value="1"/>
</dbReference>
<protein>
    <submittedName>
        <fullName evidence="2">Alkylated DNA repair dioxygenase AlkB</fullName>
    </submittedName>
</protein>
<dbReference type="InterPro" id="IPR032857">
    <property type="entry name" value="ALKBH4"/>
</dbReference>
<dbReference type="PANTHER" id="PTHR12463">
    <property type="entry name" value="OXYGENASE-RELATED"/>
    <property type="match status" value="1"/>
</dbReference>
<dbReference type="EMBL" id="FMAI01000028">
    <property type="protein sequence ID" value="SCB54638.1"/>
    <property type="molecule type" value="Genomic_DNA"/>
</dbReference>
<dbReference type="PANTHER" id="PTHR12463:SF1">
    <property type="entry name" value="2-OXOGLUTARATE AND FE-DEPENDENT OXYGENASE FAMILY PROTEIN"/>
    <property type="match status" value="1"/>
</dbReference>
<dbReference type="Proteomes" id="UP000199184">
    <property type="component" value="Unassembled WGS sequence"/>
</dbReference>
<keyword evidence="3" id="KW-1185">Reference proteome</keyword>
<evidence type="ECO:0000313" key="3">
    <source>
        <dbReference type="Proteomes" id="UP000199184"/>
    </source>
</evidence>